<evidence type="ECO:0008006" key="4">
    <source>
        <dbReference type="Google" id="ProtNLM"/>
    </source>
</evidence>
<organism evidence="2 3">
    <name type="scientific">Blastococcus deserti</name>
    <dbReference type="NCBI Taxonomy" id="2259033"/>
    <lineage>
        <taxon>Bacteria</taxon>
        <taxon>Bacillati</taxon>
        <taxon>Actinomycetota</taxon>
        <taxon>Actinomycetes</taxon>
        <taxon>Geodermatophilales</taxon>
        <taxon>Geodermatophilaceae</taxon>
        <taxon>Blastococcus</taxon>
    </lineage>
</organism>
<evidence type="ECO:0000313" key="2">
    <source>
        <dbReference type="EMBL" id="MFD2091410.1"/>
    </source>
</evidence>
<protein>
    <recommendedName>
        <fullName evidence="4">AmiS/UreI family transporter</fullName>
    </recommendedName>
</protein>
<feature type="transmembrane region" description="Helical" evidence="1">
    <location>
        <begin position="84"/>
        <end position="103"/>
    </location>
</feature>
<dbReference type="Proteomes" id="UP001597402">
    <property type="component" value="Unassembled WGS sequence"/>
</dbReference>
<accession>A0ABW4X7K4</accession>
<gene>
    <name evidence="2" type="ORF">ACFSHS_07450</name>
</gene>
<reference evidence="3" key="1">
    <citation type="journal article" date="2019" name="Int. J. Syst. Evol. Microbiol.">
        <title>The Global Catalogue of Microorganisms (GCM) 10K type strain sequencing project: providing services to taxonomists for standard genome sequencing and annotation.</title>
        <authorList>
            <consortium name="The Broad Institute Genomics Platform"/>
            <consortium name="The Broad Institute Genome Sequencing Center for Infectious Disease"/>
            <person name="Wu L."/>
            <person name="Ma J."/>
        </authorList>
    </citation>
    <scope>NUCLEOTIDE SEQUENCE [LARGE SCALE GENOMIC DNA]</scope>
    <source>
        <strain evidence="3">JCM 3338</strain>
    </source>
</reference>
<proteinExistence type="predicted"/>
<comment type="caution">
    <text evidence="2">The sequence shown here is derived from an EMBL/GenBank/DDBJ whole genome shotgun (WGS) entry which is preliminary data.</text>
</comment>
<dbReference type="RefSeq" id="WP_376873667.1">
    <property type="nucleotide sequence ID" value="NZ_JBHUHP010000008.1"/>
</dbReference>
<keyword evidence="1" id="KW-1133">Transmembrane helix</keyword>
<feature type="transmembrane region" description="Helical" evidence="1">
    <location>
        <begin position="51"/>
        <end position="72"/>
    </location>
</feature>
<sequence>MFPGRNMGPEGSLSWYLIESSDAVAFAGVLAALVGLHAAQAPRHGRLGTAGFAAAFAGTACLLVAAVLYVLRVGGVLVLDLLEYGAFVGWLVGFPFLGIATLRARVLPRWCGVLVTSYPAVLALAYVLVDFAGEARVLLGLPWWAVAYALLSNAQCSGSAAPVASPDTEPSTRAD</sequence>
<feature type="transmembrane region" description="Helical" evidence="1">
    <location>
        <begin position="110"/>
        <end position="129"/>
    </location>
</feature>
<keyword evidence="1" id="KW-0472">Membrane</keyword>
<evidence type="ECO:0000313" key="3">
    <source>
        <dbReference type="Proteomes" id="UP001597402"/>
    </source>
</evidence>
<keyword evidence="1" id="KW-0812">Transmembrane</keyword>
<keyword evidence="3" id="KW-1185">Reference proteome</keyword>
<feature type="transmembrane region" description="Helical" evidence="1">
    <location>
        <begin position="20"/>
        <end position="39"/>
    </location>
</feature>
<evidence type="ECO:0000256" key="1">
    <source>
        <dbReference type="SAM" id="Phobius"/>
    </source>
</evidence>
<name>A0ABW4X7K4_9ACTN</name>
<dbReference type="EMBL" id="JBHUHP010000008">
    <property type="protein sequence ID" value="MFD2091410.1"/>
    <property type="molecule type" value="Genomic_DNA"/>
</dbReference>